<comment type="caution">
    <text evidence="18">The sequence shown here is derived from an EMBL/GenBank/DDBJ whole genome shotgun (WGS) entry which is preliminary data.</text>
</comment>
<dbReference type="EC" id="3.1.3.16" evidence="1"/>
<evidence type="ECO:0000256" key="10">
    <source>
        <dbReference type="ARBA" id="ARBA00022912"/>
    </source>
</evidence>
<dbReference type="InterPro" id="IPR000014">
    <property type="entry name" value="PAS"/>
</dbReference>
<dbReference type="Gene3D" id="3.30.450.20">
    <property type="entry name" value="PAS domain"/>
    <property type="match status" value="1"/>
</dbReference>
<evidence type="ECO:0000256" key="1">
    <source>
        <dbReference type="ARBA" id="ARBA00013081"/>
    </source>
</evidence>
<dbReference type="FunFam" id="3.60.40.10:FF:000005">
    <property type="entry name" value="Serine/threonine protein phosphatase"/>
    <property type="match status" value="1"/>
</dbReference>
<evidence type="ECO:0000256" key="5">
    <source>
        <dbReference type="ARBA" id="ARBA00022741"/>
    </source>
</evidence>
<evidence type="ECO:0000256" key="9">
    <source>
        <dbReference type="ARBA" id="ARBA00022842"/>
    </source>
</evidence>
<keyword evidence="7" id="KW-0378">Hydrolase</keyword>
<evidence type="ECO:0000256" key="6">
    <source>
        <dbReference type="ARBA" id="ARBA00022777"/>
    </source>
</evidence>
<organism evidence="18 19">
    <name type="scientific">Streptosporangium becharense</name>
    <dbReference type="NCBI Taxonomy" id="1816182"/>
    <lineage>
        <taxon>Bacteria</taxon>
        <taxon>Bacillati</taxon>
        <taxon>Actinomycetota</taxon>
        <taxon>Actinomycetes</taxon>
        <taxon>Streptosporangiales</taxon>
        <taxon>Streptosporangiaceae</taxon>
        <taxon>Streptosporangium</taxon>
    </lineage>
</organism>
<dbReference type="PROSITE" id="PS50112">
    <property type="entry name" value="PAS"/>
    <property type="match status" value="1"/>
</dbReference>
<evidence type="ECO:0000256" key="13">
    <source>
        <dbReference type="ARBA" id="ARBA00056274"/>
    </source>
</evidence>
<evidence type="ECO:0000313" key="18">
    <source>
        <dbReference type="EMBL" id="MBB5817500.1"/>
    </source>
</evidence>
<dbReference type="RefSeq" id="WP_184540645.1">
    <property type="nucleotide sequence ID" value="NZ_JACHMP010000001.1"/>
</dbReference>
<comment type="catalytic activity">
    <reaction evidence="12">
        <text>O-phospho-L-seryl-[protein] + H2O = L-seryl-[protein] + phosphate</text>
        <dbReference type="Rhea" id="RHEA:20629"/>
        <dbReference type="Rhea" id="RHEA-COMP:9863"/>
        <dbReference type="Rhea" id="RHEA-COMP:11604"/>
        <dbReference type="ChEBI" id="CHEBI:15377"/>
        <dbReference type="ChEBI" id="CHEBI:29999"/>
        <dbReference type="ChEBI" id="CHEBI:43474"/>
        <dbReference type="ChEBI" id="CHEBI:83421"/>
        <dbReference type="EC" id="3.1.3.16"/>
    </reaction>
</comment>
<dbReference type="Pfam" id="PF13185">
    <property type="entry name" value="GAF_2"/>
    <property type="match status" value="1"/>
</dbReference>
<evidence type="ECO:0000256" key="14">
    <source>
        <dbReference type="ARBA" id="ARBA00075117"/>
    </source>
</evidence>
<name>A0A7W9IB58_9ACTN</name>
<dbReference type="GO" id="GO:0046872">
    <property type="term" value="F:metal ion binding"/>
    <property type="evidence" value="ECO:0007669"/>
    <property type="project" value="UniProtKB-KW"/>
</dbReference>
<evidence type="ECO:0000256" key="3">
    <source>
        <dbReference type="ARBA" id="ARBA00022679"/>
    </source>
</evidence>
<dbReference type="GO" id="GO:0005524">
    <property type="term" value="F:ATP binding"/>
    <property type="evidence" value="ECO:0007669"/>
    <property type="project" value="UniProtKB-KW"/>
</dbReference>
<feature type="compositionally biased region" description="Low complexity" evidence="16">
    <location>
        <begin position="297"/>
        <end position="306"/>
    </location>
</feature>
<gene>
    <name evidence="18" type="ORF">F4562_000562</name>
</gene>
<keyword evidence="10" id="KW-0904">Protein phosphatase</keyword>
<dbReference type="EMBL" id="JACHMP010000001">
    <property type="protein sequence ID" value="MBB5817500.1"/>
    <property type="molecule type" value="Genomic_DNA"/>
</dbReference>
<dbReference type="SMART" id="SM00331">
    <property type="entry name" value="PP2C_SIG"/>
    <property type="match status" value="1"/>
</dbReference>
<evidence type="ECO:0000313" key="19">
    <source>
        <dbReference type="Proteomes" id="UP000540685"/>
    </source>
</evidence>
<dbReference type="AlphaFoldDB" id="A0A7W9IB58"/>
<keyword evidence="19" id="KW-1185">Reference proteome</keyword>
<keyword evidence="4" id="KW-0479">Metal-binding</keyword>
<keyword evidence="8" id="KW-0067">ATP-binding</keyword>
<dbReference type="Proteomes" id="UP000540685">
    <property type="component" value="Unassembled WGS sequence"/>
</dbReference>
<dbReference type="Gene3D" id="3.30.450.40">
    <property type="match status" value="1"/>
</dbReference>
<dbReference type="GO" id="GO:0004722">
    <property type="term" value="F:protein serine/threonine phosphatase activity"/>
    <property type="evidence" value="ECO:0007669"/>
    <property type="project" value="UniProtKB-EC"/>
</dbReference>
<dbReference type="InterPro" id="IPR029016">
    <property type="entry name" value="GAF-like_dom_sf"/>
</dbReference>
<dbReference type="Pfam" id="PF07228">
    <property type="entry name" value="SpoIIE"/>
    <property type="match status" value="1"/>
</dbReference>
<evidence type="ECO:0000256" key="4">
    <source>
        <dbReference type="ARBA" id="ARBA00022723"/>
    </source>
</evidence>
<dbReference type="SUPFAM" id="SSF55785">
    <property type="entry name" value="PYP-like sensor domain (PAS domain)"/>
    <property type="match status" value="1"/>
</dbReference>
<dbReference type="InterPro" id="IPR052016">
    <property type="entry name" value="Bact_Sigma-Reg"/>
</dbReference>
<dbReference type="InterPro" id="IPR001932">
    <property type="entry name" value="PPM-type_phosphatase-like_dom"/>
</dbReference>
<dbReference type="SUPFAM" id="SSF81606">
    <property type="entry name" value="PP2C-like"/>
    <property type="match status" value="1"/>
</dbReference>
<protein>
    <recommendedName>
        <fullName evidence="1">protein-serine/threonine phosphatase</fullName>
        <ecNumber evidence="1">3.1.3.16</ecNumber>
    </recommendedName>
    <alternativeName>
        <fullName evidence="15">Protein-serine/threonine phosphatase</fullName>
    </alternativeName>
    <alternativeName>
        <fullName evidence="14">Serine/threonine-protein kinase</fullName>
    </alternativeName>
</protein>
<evidence type="ECO:0000256" key="12">
    <source>
        <dbReference type="ARBA" id="ARBA00047761"/>
    </source>
</evidence>
<keyword evidence="9" id="KW-0460">Magnesium</keyword>
<comment type="function">
    <text evidence="13">Primarily acts as an independent SigF regulator that is sensitive to the osmosensory signal, mediating the cross talk of PknD with the SigF regulon. Possesses both phosphatase and kinase activities. The kinase domain functions as a classic anti-sigma factor-like kinase to phosphorylate the anti-anti-sigma factor domain at the canonical regulatory site, and the phosphatase domain antagonizes this activity.</text>
</comment>
<dbReference type="InterPro" id="IPR003018">
    <property type="entry name" value="GAF"/>
</dbReference>
<dbReference type="CDD" id="cd00130">
    <property type="entry name" value="PAS"/>
    <property type="match status" value="1"/>
</dbReference>
<evidence type="ECO:0000256" key="2">
    <source>
        <dbReference type="ARBA" id="ARBA00022553"/>
    </source>
</evidence>
<dbReference type="Pfam" id="PF08448">
    <property type="entry name" value="PAS_4"/>
    <property type="match status" value="1"/>
</dbReference>
<keyword evidence="2" id="KW-0597">Phosphoprotein</keyword>
<evidence type="ECO:0000256" key="16">
    <source>
        <dbReference type="SAM" id="MobiDB-lite"/>
    </source>
</evidence>
<dbReference type="SUPFAM" id="SSF55781">
    <property type="entry name" value="GAF domain-like"/>
    <property type="match status" value="2"/>
</dbReference>
<evidence type="ECO:0000256" key="8">
    <source>
        <dbReference type="ARBA" id="ARBA00022840"/>
    </source>
</evidence>
<dbReference type="InterPro" id="IPR036457">
    <property type="entry name" value="PPM-type-like_dom_sf"/>
</dbReference>
<dbReference type="PANTHER" id="PTHR43156">
    <property type="entry name" value="STAGE II SPORULATION PROTEIN E-RELATED"/>
    <property type="match status" value="1"/>
</dbReference>
<feature type="region of interest" description="Disordered" evidence="16">
    <location>
        <begin position="286"/>
        <end position="306"/>
    </location>
</feature>
<evidence type="ECO:0000256" key="7">
    <source>
        <dbReference type="ARBA" id="ARBA00022801"/>
    </source>
</evidence>
<sequence length="723" mass="77562">MRDHAVPSGGPDLDPLDRLDQLLIQTMQEVGAAIGMIYLLPPGDQVLRLAVLGGISREFAGPWERVALAAPIPVADAVRERRLVWVGTQADMASRYPRAALTLPYHFALAASPILTGTICWGALVLLWPGIHPPRLTPGEAGVIGVSCRRMGAILRRAADSGHPLSPEPEPHMLVQPRLRTVDPAEALAAVDFAERLPEGCCALDTEGRIVFVTTTAADLLGRRGADLLGELPRKALPWLDDLTYEDRYRSAMIGRRPVSFTALRPPDRWLTFRLYPDATGISVRITPSEATGDPGGAADEPAAPEGRPIRAGALYHLMHLAATLTEAVSVQDVVDLVADQIMPAYDAQGLILFVTEGGRLRGVGQRGYSADALDHFDRISHDLSQSPAARAMISGVPNFFASPEEMERVAPGIPELTQKCAWAFLPLITSGRPVGCCVLSYRQPHPFPDDERAILTSLAGLIAQALDRARLYDAKHQLAQGLQEALLPHALPSLPGLGVAARYRPATLGMDIGGDFYDLLRLDDTTVAAVIGDVQGHNVTAAALMGQVRTAVHAYASAGAAPGEVLARTNRLLIDLDPDLFASCLYAHLDLARHRAYLTTAGHPPALLRHPDGRTEVLHIPPGPLLGIDPGADYLTVEIVLPPGAVLALYTDGLIETPGADLGEAVDDLAARLGRARYVSMDDLADTLVRQVRHADSRSDDIALLLLNPRPDGEEPARPVTR</sequence>
<keyword evidence="6" id="KW-0418">Kinase</keyword>
<reference evidence="18 19" key="1">
    <citation type="submission" date="2020-08" db="EMBL/GenBank/DDBJ databases">
        <title>Sequencing the genomes of 1000 actinobacteria strains.</title>
        <authorList>
            <person name="Klenk H.-P."/>
        </authorList>
    </citation>
    <scope>NUCLEOTIDE SEQUENCE [LARGE SCALE GENOMIC DNA]</scope>
    <source>
        <strain evidence="18 19">DSM 46887</strain>
    </source>
</reference>
<accession>A0A7W9IB58</accession>
<proteinExistence type="predicted"/>
<keyword evidence="11" id="KW-0464">Manganese</keyword>
<keyword evidence="5" id="KW-0547">Nucleotide-binding</keyword>
<dbReference type="Gene3D" id="3.60.40.10">
    <property type="entry name" value="PPM-type phosphatase domain"/>
    <property type="match status" value="1"/>
</dbReference>
<evidence type="ECO:0000256" key="11">
    <source>
        <dbReference type="ARBA" id="ARBA00023211"/>
    </source>
</evidence>
<evidence type="ECO:0000256" key="15">
    <source>
        <dbReference type="ARBA" id="ARBA00081350"/>
    </source>
</evidence>
<dbReference type="GO" id="GO:0016301">
    <property type="term" value="F:kinase activity"/>
    <property type="evidence" value="ECO:0007669"/>
    <property type="project" value="UniProtKB-KW"/>
</dbReference>
<evidence type="ECO:0000259" key="17">
    <source>
        <dbReference type="PROSITE" id="PS50112"/>
    </source>
</evidence>
<feature type="domain" description="PAS" evidence="17">
    <location>
        <begin position="203"/>
        <end position="231"/>
    </location>
</feature>
<dbReference type="InterPro" id="IPR013656">
    <property type="entry name" value="PAS_4"/>
</dbReference>
<dbReference type="InterPro" id="IPR035965">
    <property type="entry name" value="PAS-like_dom_sf"/>
</dbReference>
<keyword evidence="3" id="KW-0808">Transferase</keyword>
<dbReference type="PANTHER" id="PTHR43156:SF2">
    <property type="entry name" value="STAGE II SPORULATION PROTEIN E"/>
    <property type="match status" value="1"/>
</dbReference>